<evidence type="ECO:0000313" key="3">
    <source>
        <dbReference type="EMBL" id="MDT0574329.1"/>
    </source>
</evidence>
<protein>
    <submittedName>
        <fullName evidence="3">Methylmalonyl-CoA mutase family protein</fullName>
    </submittedName>
</protein>
<dbReference type="EMBL" id="JAVRFJ010000075">
    <property type="protein sequence ID" value="MDT0574329.1"/>
    <property type="molecule type" value="Genomic_DNA"/>
</dbReference>
<organism evidence="3 4">
    <name type="scientific">Streptomyces gottesmaniae</name>
    <dbReference type="NCBI Taxonomy" id="3075518"/>
    <lineage>
        <taxon>Bacteria</taxon>
        <taxon>Bacillati</taxon>
        <taxon>Actinomycetota</taxon>
        <taxon>Actinomycetes</taxon>
        <taxon>Kitasatosporales</taxon>
        <taxon>Streptomycetaceae</taxon>
        <taxon>Streptomyces</taxon>
    </lineage>
</organism>
<dbReference type="InterPro" id="IPR016176">
    <property type="entry name" value="Cbl-dep_enz_cat"/>
</dbReference>
<keyword evidence="4" id="KW-1185">Reference proteome</keyword>
<sequence length="45" mass="4986">LKKAAEGTDNVLYPMREALKARATVGEVCNALREVWGTYIPSDTF</sequence>
<dbReference type="Gene3D" id="3.20.20.240">
    <property type="entry name" value="Methylmalonyl-CoA mutase"/>
    <property type="match status" value="1"/>
</dbReference>
<dbReference type="InterPro" id="IPR006099">
    <property type="entry name" value="MeMalonylCoA_mutase_a/b_cat"/>
</dbReference>
<dbReference type="SUPFAM" id="SSF51703">
    <property type="entry name" value="Cobalamin (vitamin B12)-dependent enzymes"/>
    <property type="match status" value="1"/>
</dbReference>
<evidence type="ECO:0000313" key="4">
    <source>
        <dbReference type="Proteomes" id="UP001180737"/>
    </source>
</evidence>
<dbReference type="Pfam" id="PF01642">
    <property type="entry name" value="MM_CoA_mutase"/>
    <property type="match status" value="1"/>
</dbReference>
<comment type="caution">
    <text evidence="3">The sequence shown here is derived from an EMBL/GenBank/DDBJ whole genome shotgun (WGS) entry which is preliminary data.</text>
</comment>
<feature type="domain" description="Methylmalonyl-CoA mutase alpha/beta chain catalytic" evidence="2">
    <location>
        <begin position="1"/>
        <end position="37"/>
    </location>
</feature>
<evidence type="ECO:0000259" key="2">
    <source>
        <dbReference type="Pfam" id="PF01642"/>
    </source>
</evidence>
<evidence type="ECO:0000256" key="1">
    <source>
        <dbReference type="ARBA" id="ARBA00011870"/>
    </source>
</evidence>
<dbReference type="RefSeq" id="WP_311593472.1">
    <property type="nucleotide sequence ID" value="NZ_JAVRFJ010000075.1"/>
</dbReference>
<comment type="subunit">
    <text evidence="1">Heterodimer of an alpha and a beta chain.</text>
</comment>
<accession>A0ABU2ZCK5</accession>
<reference evidence="3" key="1">
    <citation type="submission" date="2024-05" db="EMBL/GenBank/DDBJ databases">
        <title>30 novel species of actinomycetes from the DSMZ collection.</title>
        <authorList>
            <person name="Nouioui I."/>
        </authorList>
    </citation>
    <scope>NUCLEOTIDE SEQUENCE</scope>
    <source>
        <strain evidence="3">DSM 3412</strain>
    </source>
</reference>
<name>A0ABU2ZCK5_9ACTN</name>
<dbReference type="Proteomes" id="UP001180737">
    <property type="component" value="Unassembled WGS sequence"/>
</dbReference>
<proteinExistence type="predicted"/>
<gene>
    <name evidence="3" type="ORF">RM704_43930</name>
</gene>
<feature type="non-terminal residue" evidence="3">
    <location>
        <position position="1"/>
    </location>
</feature>